<evidence type="ECO:0000313" key="2">
    <source>
        <dbReference type="Proteomes" id="UP000031666"/>
    </source>
</evidence>
<reference evidence="1 2" key="2">
    <citation type="submission" date="2015-01" db="EMBL/GenBank/DDBJ databases">
        <authorList>
            <consortium name="NBRP consortium"/>
            <person name="Sawabe T."/>
            <person name="Meirelles P."/>
            <person name="Feng G."/>
            <person name="Sayaka M."/>
            <person name="Hattori M."/>
            <person name="Ohkuma M."/>
        </authorList>
    </citation>
    <scope>NUCLEOTIDE SEQUENCE [LARGE SCALE GENOMIC DNA]</scope>
    <source>
        <strain evidence="2">JCM 19241</strain>
    </source>
</reference>
<dbReference type="AlphaFoldDB" id="A0A0B8QG12"/>
<evidence type="ECO:0000313" key="1">
    <source>
        <dbReference type="EMBL" id="GAM78585.1"/>
    </source>
</evidence>
<reference evidence="1 2" key="1">
    <citation type="submission" date="2015-01" db="EMBL/GenBank/DDBJ databases">
        <title>Vibrio sp. C94 JCM 19241 whole genome shotgun sequence.</title>
        <authorList>
            <person name="Sawabe T."/>
            <person name="Meirelles P."/>
            <person name="Feng G."/>
            <person name="Sayaka M."/>
            <person name="Hattori M."/>
            <person name="Ohkuma M."/>
        </authorList>
    </citation>
    <scope>NUCLEOTIDE SEQUENCE [LARGE SCALE GENOMIC DNA]</scope>
    <source>
        <strain evidence="2">JCM 19241</strain>
    </source>
</reference>
<protein>
    <submittedName>
        <fullName evidence="1">1-acyl-sn-glycerol-3-phosphate acyltransferase</fullName>
        <ecNumber evidence="1">2.3.1.51</ecNumber>
    </submittedName>
</protein>
<name>A0A0B8QG12_9VIBR</name>
<keyword evidence="1" id="KW-0808">Transferase</keyword>
<organism evidence="1 2">
    <name type="scientific">Vibrio ishigakensis</name>
    <dbReference type="NCBI Taxonomy" id="1481914"/>
    <lineage>
        <taxon>Bacteria</taxon>
        <taxon>Pseudomonadati</taxon>
        <taxon>Pseudomonadota</taxon>
        <taxon>Gammaproteobacteria</taxon>
        <taxon>Vibrionales</taxon>
        <taxon>Vibrionaceae</taxon>
        <taxon>Vibrio</taxon>
    </lineage>
</organism>
<accession>A0A0B8QG12</accession>
<comment type="caution">
    <text evidence="1">The sequence shown here is derived from an EMBL/GenBank/DDBJ whole genome shotgun (WGS) entry which is preliminary data.</text>
</comment>
<dbReference type="Proteomes" id="UP000031666">
    <property type="component" value="Unassembled WGS sequence"/>
</dbReference>
<dbReference type="EC" id="2.3.1.51" evidence="1"/>
<proteinExistence type="predicted"/>
<gene>
    <name evidence="1" type="ORF">JCM19241_1990</name>
</gene>
<dbReference type="GO" id="GO:0003841">
    <property type="term" value="F:1-acylglycerol-3-phosphate O-acyltransferase activity"/>
    <property type="evidence" value="ECO:0007669"/>
    <property type="project" value="UniProtKB-EC"/>
</dbReference>
<keyword evidence="1" id="KW-0012">Acyltransferase</keyword>
<dbReference type="EMBL" id="BBSC01000015">
    <property type="protein sequence ID" value="GAM78585.1"/>
    <property type="molecule type" value="Genomic_DNA"/>
</dbReference>
<sequence>MGEQFSNIIDVTLAYPDNVENPFKDMLMGRMKRIVVQIKVLPVDEQVRGDYFNDKRYKRQFQQWLGDLWSDKDKELDKIY</sequence>
<dbReference type="STRING" id="1481914.JCM19241_1990"/>